<dbReference type="GeneID" id="116406560"/>
<dbReference type="AGR" id="Xenbase:XB-GENE-29077139"/>
<gene>
    <name evidence="4 5" type="primary">cysrt1</name>
</gene>
<dbReference type="PANTHER" id="PTHR37879:SF1">
    <property type="entry name" value="CYSTEINE-RICH TAIL PROTEIN 1"/>
    <property type="match status" value="1"/>
</dbReference>
<dbReference type="InterPro" id="IPR018904">
    <property type="entry name" value="UPF0574"/>
</dbReference>
<dbReference type="Proteomes" id="UP000008143">
    <property type="component" value="Chromosome 8"/>
</dbReference>
<feature type="chain" id="PRO_5035283748" evidence="2">
    <location>
        <begin position="25"/>
        <end position="175"/>
    </location>
</feature>
<dbReference type="AlphaFoldDB" id="A0A8J1IM07"/>
<name>A0A8J1IM07_XENTR</name>
<reference evidence="4" key="1">
    <citation type="submission" date="2025-08" db="UniProtKB">
        <authorList>
            <consortium name="RefSeq"/>
        </authorList>
    </citation>
    <scope>IDENTIFICATION</scope>
    <source>
        <strain evidence="4">Nigerian</strain>
        <tissue evidence="4">Liver and blood</tissue>
    </source>
</reference>
<feature type="signal peptide" evidence="2">
    <location>
        <begin position="1"/>
        <end position="24"/>
    </location>
</feature>
<feature type="region of interest" description="Disordered" evidence="1">
    <location>
        <begin position="86"/>
        <end position="110"/>
    </location>
</feature>
<evidence type="ECO:0000313" key="3">
    <source>
        <dbReference type="Proteomes" id="UP000008143"/>
    </source>
</evidence>
<evidence type="ECO:0000313" key="5">
    <source>
        <dbReference type="Xenbase" id="XB-GENE-29077139"/>
    </source>
</evidence>
<evidence type="ECO:0000256" key="1">
    <source>
        <dbReference type="SAM" id="MobiDB-lite"/>
    </source>
</evidence>
<evidence type="ECO:0000256" key="2">
    <source>
        <dbReference type="SAM" id="SignalP"/>
    </source>
</evidence>
<dbReference type="PANTHER" id="PTHR37879">
    <property type="entry name" value="CYSTEINE-RICH TAIL PROTEIN 1"/>
    <property type="match status" value="1"/>
</dbReference>
<keyword evidence="2" id="KW-0732">Signal</keyword>
<keyword evidence="3" id="KW-1185">Reference proteome</keyword>
<sequence length="175" mass="18986">MIPGNNLQLVFLILCGLGISRTGGESEQRISCPLMMDKGGSVQNPYASVNIPRAQLKSSFVRRTLGEGDLDGVVIANPAAVPSYPSYSPQDRYSGDVTSPAPWEGNKVRTQESWRRPYNPYADPPHNGGGHPPGMYAVDLDKRNKGAARAEEEPCCCYPCCKCCPCCRKNCCVVS</sequence>
<evidence type="ECO:0000313" key="4">
    <source>
        <dbReference type="RefSeq" id="XP_031746537.1"/>
    </source>
</evidence>
<dbReference type="CTD" id="375791"/>
<proteinExistence type="predicted"/>
<dbReference type="KEGG" id="xtr:116406560"/>
<accession>A0A8J1IM07</accession>
<dbReference type="RefSeq" id="XP_031746537.1">
    <property type="nucleotide sequence ID" value="XM_031890677.1"/>
</dbReference>
<dbReference type="OMA" id="CHRCCCV"/>
<protein>
    <submittedName>
        <fullName evidence="4">Cysteine-rich tail protein 1</fullName>
    </submittedName>
</protein>
<dbReference type="Xenbase" id="XB-GENE-29077139">
    <property type="gene designation" value="cysrt1"/>
</dbReference>
<dbReference type="Pfam" id="PF10631">
    <property type="entry name" value="DUF2477"/>
    <property type="match status" value="1"/>
</dbReference>
<organism evidence="3 4">
    <name type="scientific">Xenopus tropicalis</name>
    <name type="common">Western clawed frog</name>
    <name type="synonym">Silurana tropicalis</name>
    <dbReference type="NCBI Taxonomy" id="8364"/>
    <lineage>
        <taxon>Eukaryota</taxon>
        <taxon>Metazoa</taxon>
        <taxon>Chordata</taxon>
        <taxon>Craniata</taxon>
        <taxon>Vertebrata</taxon>
        <taxon>Euteleostomi</taxon>
        <taxon>Amphibia</taxon>
        <taxon>Batrachia</taxon>
        <taxon>Anura</taxon>
        <taxon>Pipoidea</taxon>
        <taxon>Pipidae</taxon>
        <taxon>Xenopodinae</taxon>
        <taxon>Xenopus</taxon>
        <taxon>Silurana</taxon>
    </lineage>
</organism>
<dbReference type="OrthoDB" id="9037182at2759"/>